<dbReference type="GeneID" id="54482112"/>
<dbReference type="AlphaFoldDB" id="A0A6A6WMC5"/>
<keyword evidence="2" id="KW-1185">Reference proteome</keyword>
<accession>A0A6A6WMC5</accession>
<sequence length="367" mass="41588">MFGMQREAILRRSHWQPGHKLLAYIEATQHRSEQALPPSLLRDYLEDENVSAWLSGQELSADIEGTAVDVDATIRLLVSEQPTWHQTITSFGMSKVSYLQVERAFQIPEEALSCFETTRGRHTCHFDYDADGRTVESIAITVSFAPMFQLGNFSLALRSYCKTGRTRALLHGSSVIEARNKVTNEASTPHIDSIQCFISQAGHLFNHPLLIPVAMMEERIRRMSYHQRFDLGQRLHQIEATLGVTKAGRRLHHSKGLGPEGLIESDLKRAELTVKLSTAITDAIGFTNTIKCDARFIQFLLDTNFQLLREGLVDARLHRDMKAIVYDLKCEYESITEYQQSLTARLQLQLNVVSFYLVKSFTVGSRA</sequence>
<dbReference type="RefSeq" id="XP_033605806.1">
    <property type="nucleotide sequence ID" value="XM_033741058.1"/>
</dbReference>
<organism evidence="1 2">
    <name type="scientific">Pseudovirgaria hyperparasitica</name>
    <dbReference type="NCBI Taxonomy" id="470096"/>
    <lineage>
        <taxon>Eukaryota</taxon>
        <taxon>Fungi</taxon>
        <taxon>Dikarya</taxon>
        <taxon>Ascomycota</taxon>
        <taxon>Pezizomycotina</taxon>
        <taxon>Dothideomycetes</taxon>
        <taxon>Dothideomycetes incertae sedis</taxon>
        <taxon>Acrospermales</taxon>
        <taxon>Acrospermaceae</taxon>
        <taxon>Pseudovirgaria</taxon>
    </lineage>
</organism>
<gene>
    <name evidence="1" type="ORF">EJ05DRAFT_36039</name>
</gene>
<protein>
    <submittedName>
        <fullName evidence="1">Uncharacterized protein</fullName>
    </submittedName>
</protein>
<proteinExistence type="predicted"/>
<dbReference type="Proteomes" id="UP000799437">
    <property type="component" value="Unassembled WGS sequence"/>
</dbReference>
<evidence type="ECO:0000313" key="2">
    <source>
        <dbReference type="Proteomes" id="UP000799437"/>
    </source>
</evidence>
<name>A0A6A6WMC5_9PEZI</name>
<reference evidence="1" key="1">
    <citation type="journal article" date="2020" name="Stud. Mycol.">
        <title>101 Dothideomycetes genomes: a test case for predicting lifestyles and emergence of pathogens.</title>
        <authorList>
            <person name="Haridas S."/>
            <person name="Albert R."/>
            <person name="Binder M."/>
            <person name="Bloem J."/>
            <person name="Labutti K."/>
            <person name="Salamov A."/>
            <person name="Andreopoulos B."/>
            <person name="Baker S."/>
            <person name="Barry K."/>
            <person name="Bills G."/>
            <person name="Bluhm B."/>
            <person name="Cannon C."/>
            <person name="Castanera R."/>
            <person name="Culley D."/>
            <person name="Daum C."/>
            <person name="Ezra D."/>
            <person name="Gonzalez J."/>
            <person name="Henrissat B."/>
            <person name="Kuo A."/>
            <person name="Liang C."/>
            <person name="Lipzen A."/>
            <person name="Lutzoni F."/>
            <person name="Magnuson J."/>
            <person name="Mondo S."/>
            <person name="Nolan M."/>
            <person name="Ohm R."/>
            <person name="Pangilinan J."/>
            <person name="Park H.-J."/>
            <person name="Ramirez L."/>
            <person name="Alfaro M."/>
            <person name="Sun H."/>
            <person name="Tritt A."/>
            <person name="Yoshinaga Y."/>
            <person name="Zwiers L.-H."/>
            <person name="Turgeon B."/>
            <person name="Goodwin S."/>
            <person name="Spatafora J."/>
            <person name="Crous P."/>
            <person name="Grigoriev I."/>
        </authorList>
    </citation>
    <scope>NUCLEOTIDE SEQUENCE</scope>
    <source>
        <strain evidence="1">CBS 121739</strain>
    </source>
</reference>
<evidence type="ECO:0000313" key="1">
    <source>
        <dbReference type="EMBL" id="KAF2763355.1"/>
    </source>
</evidence>
<dbReference type="OrthoDB" id="1046782at2759"/>
<dbReference type="EMBL" id="ML996565">
    <property type="protein sequence ID" value="KAF2763355.1"/>
    <property type="molecule type" value="Genomic_DNA"/>
</dbReference>